<dbReference type="Pfam" id="PF09216">
    <property type="entry name" value="Pfg27"/>
    <property type="match status" value="1"/>
</dbReference>
<dbReference type="EMBL" id="GG664504">
    <property type="protein sequence ID" value="KNC37398.1"/>
    <property type="molecule type" value="Genomic_DNA"/>
</dbReference>
<dbReference type="InterPro" id="IPR036469">
    <property type="entry name" value="Pfg27_sf"/>
</dbReference>
<protein>
    <submittedName>
        <fullName evidence="1">Uncharacterized protein</fullName>
    </submittedName>
</protein>
<dbReference type="Proteomes" id="UP000054566">
    <property type="component" value="Unassembled WGS sequence"/>
</dbReference>
<reference evidence="2" key="1">
    <citation type="submission" date="2015-07" db="EMBL/GenBank/DDBJ databases">
        <title>Annotation of Plasmodium falciparum RAJ116.</title>
        <authorList>
            <consortium name="The Broad Institute Genome Sequencing Platform"/>
            <person name="Volkman S.K."/>
            <person name="Neafsey D.E."/>
            <person name="Dash A.P."/>
            <person name="Chitnis C.E."/>
            <person name="Hartl D.L."/>
            <person name="Young S.K."/>
            <person name="Zeng Q."/>
            <person name="Koehrsen M."/>
            <person name="Alvarado L."/>
            <person name="Berlin A."/>
            <person name="Borenstein D."/>
            <person name="Chapman S.B."/>
            <person name="Chen Z."/>
            <person name="Engels R."/>
            <person name="Freedman E."/>
            <person name="Gellesch M."/>
            <person name="Goldberg J."/>
            <person name="Griggs A."/>
            <person name="Gujja S."/>
            <person name="Heilman E.R."/>
            <person name="Heiman D.I."/>
            <person name="Howarth C."/>
            <person name="Jen D."/>
            <person name="Larson L."/>
            <person name="Mehta T."/>
            <person name="Neiman D."/>
            <person name="Park D."/>
            <person name="Pearson M."/>
            <person name="Roberts A."/>
            <person name="Saif S."/>
            <person name="Shea T."/>
            <person name="Shenoy N."/>
            <person name="Sisk P."/>
            <person name="Stolte C."/>
            <person name="Sykes S."/>
            <person name="Walk T."/>
            <person name="White J."/>
            <person name="Yandava C."/>
            <person name="Haas B."/>
            <person name="Henn M.R."/>
            <person name="Nusbaum C."/>
            <person name="Birren B."/>
        </authorList>
    </citation>
    <scope>NUCLEOTIDE SEQUENCE [LARGE SCALE GENOMIC DNA]</scope>
    <source>
        <strain evidence="2">RAJ116</strain>
    </source>
</reference>
<dbReference type="Gene3D" id="1.10.3030.10">
    <property type="entry name" value="Gametocyte protein Pfg27"/>
    <property type="match status" value="1"/>
</dbReference>
<accession>A0A0L0CYM3</accession>
<proteinExistence type="predicted"/>
<organism evidence="1 2">
    <name type="scientific">Plasmodium falciparum RAJ116</name>
    <dbReference type="NCBI Taxonomy" id="580058"/>
    <lineage>
        <taxon>Eukaryota</taxon>
        <taxon>Sar</taxon>
        <taxon>Alveolata</taxon>
        <taxon>Apicomplexa</taxon>
        <taxon>Aconoidasida</taxon>
        <taxon>Haemosporida</taxon>
        <taxon>Plasmodiidae</taxon>
        <taxon>Plasmodium</taxon>
        <taxon>Plasmodium (Laverania)</taxon>
    </lineage>
</organism>
<name>A0A0L0CYM3_PLAFA</name>
<gene>
    <name evidence="1" type="ORF">PFLG_02581</name>
</gene>
<sequence>MKDDDYDESLKTKNYYPHNMTFGQQQYFPYYNPLEQQNYQLHHIIKQQQNYHPHHIIKQQQNHNPHHILQEQEKHHPQGIPKEQPYNNVPYILKKGLEPKTHNHVKEDQPNIKQGVVKGQEPHVDDMHNNTKEHKNFKNTTDVKQPASHIYNNSSEKQIEHVYNKSPEKQIEHVYNKSPEKQIEHVYNNSPEKQIEHVYNNSPEKQIEHVYNNSPEKQIEHVYNNSPEKPARHTNNISLEKQNSHKYNVNIQDRHDPVYYKYEDMLKRDKDLFTIINNICELEFNSTNNYLMKIINNDKLKHNSLNDNEAILKEITKTQNELFSLKLPLEIKVSMALRISERLRAFVFDKDLTAYYIKKLKDIFKLETEAAKNYYYYVKCQKTFSDKKRLVNNLDSIKLYYESQINKNFISIPKDKIPTAIYRISNLVNDLIFLLPQSNANKAL</sequence>
<dbReference type="OrthoDB" id="378921at2759"/>
<reference evidence="2" key="2">
    <citation type="submission" date="2015-07" db="EMBL/GenBank/DDBJ databases">
        <title>The genome sequence of Plasmodium falciparum RAJ116.</title>
        <authorList>
            <consortium name="The Broad Institute Genome Sequencing Platform"/>
            <person name="Volkman S.K."/>
            <person name="Neafsey D.E."/>
            <person name="Dash A.P."/>
            <person name="Chitnis C.E."/>
            <person name="Hartl D.L."/>
            <person name="Young S.K."/>
            <person name="Kodira C.D."/>
            <person name="Zeng Q."/>
            <person name="Koehrsen M."/>
            <person name="Godfrey P."/>
            <person name="Alvarado L."/>
            <person name="Berlin A."/>
            <person name="Borenstein D."/>
            <person name="Chen Z."/>
            <person name="Engels R."/>
            <person name="Freedman E."/>
            <person name="Gellesch M."/>
            <person name="Goldberg J."/>
            <person name="Griggs A."/>
            <person name="Gujja S."/>
            <person name="Heiman D."/>
            <person name="Hepburn T."/>
            <person name="Howarth C."/>
            <person name="Jen D."/>
            <person name="Larson L."/>
            <person name="Lewis B."/>
            <person name="Mehta T."/>
            <person name="Park D."/>
            <person name="Pearson M."/>
            <person name="Roberts A."/>
            <person name="Saif S."/>
            <person name="Shea T."/>
            <person name="Shenoy N."/>
            <person name="Sisk P."/>
            <person name="Stolte C."/>
            <person name="Sykes S."/>
            <person name="Walk T."/>
            <person name="White J."/>
            <person name="Yandava C."/>
            <person name="Wirth D.F."/>
            <person name="Nusbaum C."/>
            <person name="Birren B."/>
        </authorList>
    </citation>
    <scope>NUCLEOTIDE SEQUENCE [LARGE SCALE GENOMIC DNA]</scope>
    <source>
        <strain evidence="2">RAJ116</strain>
    </source>
</reference>
<dbReference type="AlphaFoldDB" id="A0A0L0CYM3"/>
<dbReference type="InterPro" id="IPR015299">
    <property type="entry name" value="Gamete_antigen_PLAspp"/>
</dbReference>
<evidence type="ECO:0000313" key="1">
    <source>
        <dbReference type="EMBL" id="KNC37398.1"/>
    </source>
</evidence>
<dbReference type="SUPFAM" id="SSF89162">
    <property type="entry name" value="Gametocyte protein Pfg27"/>
    <property type="match status" value="1"/>
</dbReference>
<evidence type="ECO:0000313" key="2">
    <source>
        <dbReference type="Proteomes" id="UP000054566"/>
    </source>
</evidence>